<accession>A0A077QZ62</accession>
<proteinExistence type="predicted"/>
<dbReference type="EMBL" id="HG529525">
    <property type="protein sequence ID" value="CDI52001.1"/>
    <property type="molecule type" value="Genomic_DNA"/>
</dbReference>
<evidence type="ECO:0000313" key="1">
    <source>
        <dbReference type="EMBL" id="CDI52001.1"/>
    </source>
</evidence>
<protein>
    <submittedName>
        <fullName evidence="1">Uncharacterized protein</fullName>
    </submittedName>
</protein>
<organism evidence="1">
    <name type="scientific">Melanopsichium pennsylvanicum 4</name>
    <dbReference type="NCBI Taxonomy" id="1398559"/>
    <lineage>
        <taxon>Eukaryota</taxon>
        <taxon>Fungi</taxon>
        <taxon>Dikarya</taxon>
        <taxon>Basidiomycota</taxon>
        <taxon>Ustilaginomycotina</taxon>
        <taxon>Ustilaginomycetes</taxon>
        <taxon>Ustilaginales</taxon>
        <taxon>Ustilaginaceae</taxon>
        <taxon>Melanopsichium</taxon>
    </lineage>
</organism>
<sequence length="96" mass="10399">MYTADVAEALGASILKVTDVPILVSATFNISCAGLSRGDCRRKHRFSSLVASESKTANNSSRQAYVDDLQESMDKAKFGSPDSSIPMKRLYTLGHL</sequence>
<dbReference type="AlphaFoldDB" id="A0A077QZ62"/>
<reference evidence="1" key="1">
    <citation type="journal article" date="2014" name="Genome Biol. Evol.">
        <title>Gene Loss Rather Than Gene Gain Is Associated with a Host Jump from Monocots to Dicots in the Smut Fungus Melanopsichium pennsylvanicum.</title>
        <authorList>
            <person name="Sharma R."/>
            <person name="Mishra B."/>
            <person name="Runge F."/>
            <person name="Thines M."/>
        </authorList>
    </citation>
    <scope>NUCLEOTIDE SEQUENCE</scope>
    <source>
        <strain evidence="1">4</strain>
    </source>
</reference>
<name>A0A077QZ62_9BASI</name>